<dbReference type="InterPro" id="IPR018062">
    <property type="entry name" value="HTH_AraC-typ_CS"/>
</dbReference>
<sequence>MGVVTSDRALRVPPALTGAPLVRTDDAGVAAGALHDLLGRGVVAPHDARERLDLVVAARRFGTVTLAHLDVGAAATVDVPASADAVTVHMNQARTSTTRVAGNELTTSSVQAVVVSPGMPVRLELAPESPRLLVRVERRAVEDALARMLGRRLDEPVRFAPLFDLSGPETIRWSIAVQLLSTESMMDASLLQAPLGRQSIEDLLVSSLLLLQPSNHSPLLQAPTSGTALMQDALDHIERHLAEPFSIDDLAAAVHASARHVQQTFRARLGTTPGAYVRRQRLLRVRADLLAGDARRGTSVAGVAERWGFGHGGRFAGWYREEFGETPAETLHRG</sequence>
<dbReference type="Pfam" id="PF12833">
    <property type="entry name" value="HTH_18"/>
    <property type="match status" value="1"/>
</dbReference>
<evidence type="ECO:0000259" key="4">
    <source>
        <dbReference type="PROSITE" id="PS01124"/>
    </source>
</evidence>
<keyword evidence="3" id="KW-0804">Transcription</keyword>
<keyword evidence="7" id="KW-1185">Reference proteome</keyword>
<gene>
    <name evidence="6" type="primary">soxS</name>
    <name evidence="5" type="ORF">DCP95_12405</name>
    <name evidence="6" type="ORF">RR49_01932</name>
</gene>
<dbReference type="PANTHER" id="PTHR46796:SF12">
    <property type="entry name" value="HTH-TYPE DNA-BINDING TRANSCRIPTIONAL ACTIVATOR EUTR"/>
    <property type="match status" value="1"/>
</dbReference>
<evidence type="ECO:0000313" key="6">
    <source>
        <dbReference type="EMBL" id="KJL36252.1"/>
    </source>
</evidence>
<reference evidence="5 8" key="2">
    <citation type="journal article" date="2018" name="Nat. Biotechnol.">
        <title>A standardized bacterial taxonomy based on genome phylogeny substantially revises the tree of life.</title>
        <authorList>
            <person name="Parks D.H."/>
            <person name="Chuvochina M."/>
            <person name="Waite D.W."/>
            <person name="Rinke C."/>
            <person name="Skarshewski A."/>
            <person name="Chaumeil P.A."/>
            <person name="Hugenholtz P."/>
        </authorList>
    </citation>
    <scope>NUCLEOTIDE SEQUENCE [LARGE SCALE GENOMIC DNA]</scope>
    <source>
        <strain evidence="5">UBA9152</strain>
    </source>
</reference>
<organism evidence="6 7">
    <name type="scientific">Microbacterium ginsengisoli</name>
    <dbReference type="NCBI Taxonomy" id="400772"/>
    <lineage>
        <taxon>Bacteria</taxon>
        <taxon>Bacillati</taxon>
        <taxon>Actinomycetota</taxon>
        <taxon>Actinomycetes</taxon>
        <taxon>Micrococcales</taxon>
        <taxon>Microbacteriaceae</taxon>
        <taxon>Microbacterium</taxon>
    </lineage>
</organism>
<dbReference type="PROSITE" id="PS00041">
    <property type="entry name" value="HTH_ARAC_FAMILY_1"/>
    <property type="match status" value="1"/>
</dbReference>
<keyword evidence="1" id="KW-0805">Transcription regulation</keyword>
<keyword evidence="2" id="KW-0238">DNA-binding</keyword>
<evidence type="ECO:0000313" key="5">
    <source>
        <dbReference type="EMBL" id="HAN25347.1"/>
    </source>
</evidence>
<dbReference type="STRING" id="400772.RR49_01932"/>
<evidence type="ECO:0000256" key="1">
    <source>
        <dbReference type="ARBA" id="ARBA00023015"/>
    </source>
</evidence>
<dbReference type="InterPro" id="IPR050204">
    <property type="entry name" value="AraC_XylS_family_regulators"/>
</dbReference>
<dbReference type="InterPro" id="IPR018060">
    <property type="entry name" value="HTH_AraC"/>
</dbReference>
<comment type="caution">
    <text evidence="6">The sequence shown here is derived from an EMBL/GenBank/DDBJ whole genome shotgun (WGS) entry which is preliminary data.</text>
</comment>
<dbReference type="EMBL" id="DMNG01000214">
    <property type="protein sequence ID" value="HAN25347.1"/>
    <property type="molecule type" value="Genomic_DNA"/>
</dbReference>
<dbReference type="SUPFAM" id="SSF46689">
    <property type="entry name" value="Homeodomain-like"/>
    <property type="match status" value="1"/>
</dbReference>
<dbReference type="GO" id="GO:0003700">
    <property type="term" value="F:DNA-binding transcription factor activity"/>
    <property type="evidence" value="ECO:0007669"/>
    <property type="project" value="InterPro"/>
</dbReference>
<evidence type="ECO:0000313" key="7">
    <source>
        <dbReference type="Proteomes" id="UP000033451"/>
    </source>
</evidence>
<dbReference type="EMBL" id="JYIY01000075">
    <property type="protein sequence ID" value="KJL36252.1"/>
    <property type="molecule type" value="Genomic_DNA"/>
</dbReference>
<dbReference type="Gene3D" id="1.10.10.60">
    <property type="entry name" value="Homeodomain-like"/>
    <property type="match status" value="1"/>
</dbReference>
<dbReference type="InterPro" id="IPR035418">
    <property type="entry name" value="AraC-bd_2"/>
</dbReference>
<feature type="domain" description="HTH araC/xylS-type" evidence="4">
    <location>
        <begin position="231"/>
        <end position="333"/>
    </location>
</feature>
<dbReference type="OrthoDB" id="5464689at2"/>
<name>A0A0F0LSP8_9MICO</name>
<dbReference type="GO" id="GO:0043565">
    <property type="term" value="F:sequence-specific DNA binding"/>
    <property type="evidence" value="ECO:0007669"/>
    <property type="project" value="InterPro"/>
</dbReference>
<dbReference type="AlphaFoldDB" id="A0A0F0LSP8"/>
<dbReference type="Pfam" id="PF14525">
    <property type="entry name" value="AraC_binding_2"/>
    <property type="match status" value="1"/>
</dbReference>
<reference evidence="6 7" key="1">
    <citation type="submission" date="2015-02" db="EMBL/GenBank/DDBJ databases">
        <title>Draft genome sequences of ten Microbacterium spp. with emphasis on heavy metal contaminated environments.</title>
        <authorList>
            <person name="Corretto E."/>
        </authorList>
    </citation>
    <scope>NUCLEOTIDE SEQUENCE [LARGE SCALE GENOMIC DNA]</scope>
    <source>
        <strain evidence="6 7">DSM 18659</strain>
    </source>
</reference>
<dbReference type="PANTHER" id="PTHR46796">
    <property type="entry name" value="HTH-TYPE TRANSCRIPTIONAL ACTIVATOR RHAS-RELATED"/>
    <property type="match status" value="1"/>
</dbReference>
<dbReference type="PATRIC" id="fig|400772.4.peg.1948"/>
<proteinExistence type="predicted"/>
<dbReference type="Proteomes" id="UP000033451">
    <property type="component" value="Unassembled WGS sequence"/>
</dbReference>
<evidence type="ECO:0000256" key="2">
    <source>
        <dbReference type="ARBA" id="ARBA00023125"/>
    </source>
</evidence>
<evidence type="ECO:0000313" key="8">
    <source>
        <dbReference type="Proteomes" id="UP000257479"/>
    </source>
</evidence>
<dbReference type="InterPro" id="IPR009057">
    <property type="entry name" value="Homeodomain-like_sf"/>
</dbReference>
<accession>A0A0F0LSP8</accession>
<evidence type="ECO:0000256" key="3">
    <source>
        <dbReference type="ARBA" id="ARBA00023163"/>
    </source>
</evidence>
<protein>
    <submittedName>
        <fullName evidence="5">AraC family transcriptional regulator</fullName>
    </submittedName>
    <submittedName>
        <fullName evidence="6">Regulatory protein SoxS</fullName>
    </submittedName>
</protein>
<dbReference type="Proteomes" id="UP000257479">
    <property type="component" value="Unassembled WGS sequence"/>
</dbReference>
<dbReference type="SMART" id="SM00342">
    <property type="entry name" value="HTH_ARAC"/>
    <property type="match status" value="1"/>
</dbReference>
<dbReference type="PROSITE" id="PS01124">
    <property type="entry name" value="HTH_ARAC_FAMILY_2"/>
    <property type="match status" value="1"/>
</dbReference>